<gene>
    <name evidence="4" type="ORF">Ga0123462_1406</name>
</gene>
<dbReference type="PANTHER" id="PTHR43081:SF1">
    <property type="entry name" value="ADENYLATE CYCLASE, TERMINAL-DIFFERENTIATION SPECIFIC"/>
    <property type="match status" value="1"/>
</dbReference>
<feature type="transmembrane region" description="Helical" evidence="1">
    <location>
        <begin position="121"/>
        <end position="144"/>
    </location>
</feature>
<dbReference type="SUPFAM" id="SSF158472">
    <property type="entry name" value="HAMP domain-like"/>
    <property type="match status" value="1"/>
</dbReference>
<evidence type="ECO:0000313" key="5">
    <source>
        <dbReference type="Proteomes" id="UP000231637"/>
    </source>
</evidence>
<dbReference type="GO" id="GO:0016020">
    <property type="term" value="C:membrane"/>
    <property type="evidence" value="ECO:0007669"/>
    <property type="project" value="InterPro"/>
</dbReference>
<dbReference type="SUPFAM" id="SSF55073">
    <property type="entry name" value="Nucleotide cyclase"/>
    <property type="match status" value="1"/>
</dbReference>
<keyword evidence="5" id="KW-1185">Reference proteome</keyword>
<name>A0A2K8L7P3_9PROT</name>
<keyword evidence="1" id="KW-0472">Membrane</keyword>
<dbReference type="AlphaFoldDB" id="A0A2K8L7P3"/>
<dbReference type="GO" id="GO:0035556">
    <property type="term" value="P:intracellular signal transduction"/>
    <property type="evidence" value="ECO:0007669"/>
    <property type="project" value="InterPro"/>
</dbReference>
<evidence type="ECO:0000313" key="4">
    <source>
        <dbReference type="EMBL" id="ATX82269.1"/>
    </source>
</evidence>
<dbReference type="Gene3D" id="6.10.340.10">
    <property type="match status" value="1"/>
</dbReference>
<evidence type="ECO:0000256" key="1">
    <source>
        <dbReference type="SAM" id="Phobius"/>
    </source>
</evidence>
<dbReference type="RefSeq" id="WP_100265640.1">
    <property type="nucleotide sequence ID" value="NZ_CP018800.1"/>
</dbReference>
<dbReference type="KEGG" id="mfn:Ga0123462_1406"/>
<dbReference type="InterPro" id="IPR029787">
    <property type="entry name" value="Nucleotide_cyclase"/>
</dbReference>
<reference evidence="4 5" key="1">
    <citation type="submission" date="2016-12" db="EMBL/GenBank/DDBJ databases">
        <title>Isolation and genomic insights into novel planktonic Zetaproteobacteria from stratified waters of the Chesapeake Bay.</title>
        <authorList>
            <person name="McAllister S.M."/>
            <person name="Kato S."/>
            <person name="Chan C.S."/>
            <person name="Chiu B.K."/>
            <person name="Field E.K."/>
        </authorList>
    </citation>
    <scope>NUCLEOTIDE SEQUENCE [LARGE SCALE GENOMIC DNA]</scope>
    <source>
        <strain evidence="4 5">CP-8</strain>
    </source>
</reference>
<dbReference type="Gene3D" id="3.30.70.1230">
    <property type="entry name" value="Nucleotide cyclase"/>
    <property type="match status" value="1"/>
</dbReference>
<dbReference type="PROSITE" id="PS50125">
    <property type="entry name" value="GUANYLATE_CYCLASE_2"/>
    <property type="match status" value="1"/>
</dbReference>
<feature type="transmembrane region" description="Helical" evidence="1">
    <location>
        <begin position="251"/>
        <end position="272"/>
    </location>
</feature>
<feature type="domain" description="HAMP" evidence="3">
    <location>
        <begin position="282"/>
        <end position="328"/>
    </location>
</feature>
<organism evidence="4 5">
    <name type="scientific">Mariprofundus ferrinatatus</name>
    <dbReference type="NCBI Taxonomy" id="1921087"/>
    <lineage>
        <taxon>Bacteria</taxon>
        <taxon>Pseudomonadati</taxon>
        <taxon>Pseudomonadota</taxon>
        <taxon>Candidatius Mariprofundia</taxon>
        <taxon>Mariprofundales</taxon>
        <taxon>Mariprofundaceae</taxon>
        <taxon>Mariprofundus</taxon>
    </lineage>
</organism>
<accession>A0A2K8L7P3</accession>
<dbReference type="Proteomes" id="UP000231637">
    <property type="component" value="Chromosome"/>
</dbReference>
<dbReference type="InterPro" id="IPR050697">
    <property type="entry name" value="Adenylyl/Guanylyl_Cyclase_3/4"/>
</dbReference>
<evidence type="ECO:0000259" key="2">
    <source>
        <dbReference type="PROSITE" id="PS50125"/>
    </source>
</evidence>
<keyword evidence="1" id="KW-0812">Transmembrane</keyword>
<dbReference type="OrthoDB" id="5288193at2"/>
<dbReference type="SMART" id="SM00304">
    <property type="entry name" value="HAMP"/>
    <property type="match status" value="1"/>
</dbReference>
<feature type="transmembrane region" description="Helical" evidence="1">
    <location>
        <begin position="55"/>
        <end position="75"/>
    </location>
</feature>
<dbReference type="PANTHER" id="PTHR43081">
    <property type="entry name" value="ADENYLATE CYCLASE, TERMINAL-DIFFERENTIATION SPECIFIC-RELATED"/>
    <property type="match status" value="1"/>
</dbReference>
<evidence type="ECO:0000259" key="3">
    <source>
        <dbReference type="PROSITE" id="PS50885"/>
    </source>
</evidence>
<proteinExistence type="predicted"/>
<dbReference type="GO" id="GO:0004016">
    <property type="term" value="F:adenylate cyclase activity"/>
    <property type="evidence" value="ECO:0007669"/>
    <property type="project" value="UniProtKB-ARBA"/>
</dbReference>
<feature type="transmembrane region" description="Helical" evidence="1">
    <location>
        <begin position="30"/>
        <end position="49"/>
    </location>
</feature>
<dbReference type="GO" id="GO:0009190">
    <property type="term" value="P:cyclic nucleotide biosynthetic process"/>
    <property type="evidence" value="ECO:0007669"/>
    <property type="project" value="InterPro"/>
</dbReference>
<dbReference type="InterPro" id="IPR001054">
    <property type="entry name" value="A/G_cyclase"/>
</dbReference>
<dbReference type="PROSITE" id="PS50885">
    <property type="entry name" value="HAMP"/>
    <property type="match status" value="1"/>
</dbReference>
<dbReference type="Pfam" id="PF00211">
    <property type="entry name" value="Guanylate_cyc"/>
    <property type="match status" value="1"/>
</dbReference>
<sequence length="539" mass="60219">MEFIRRFFWPFNVSYNDLPAEDVYQELRGICIAGAFWPICIGALLFYFGLSLTTYQQLLGLFLILPAGGVAMYFAGRITMRRDFLPIRRFLQAPEVEADSDMAAAATIQAKNFQIYSVRRILLFQAPAFAVAFSLMAIIANLFMGFGLELWQAMVALLVAVMMGIAHAIFEYYAVAGIMFHVVRMAHKVCGDLSPEQRNRVIPLDMRRKLLFVSTFVVLPPMIILGTTMLIDIRQFLLQLGYDDALGFVPGMVGWMLLVVTVGFVISLLIFLRMADEAGDSVTELSDAMSKVEEGNLNISLVERTTDEFADIYRRFNRMVNELMERERLRDAFGRYVARELADDVMQNGTSFNSKEVNASVLFADIRDFTAMSETMSAEEVVAILNEYFSVVEPTIKEEGGWINKFGGDSLLAVFGVLTPQPDHINHAVQAALKMRHALHEFNLTQEAAGKHSLRIGMGLHCGKMVAGSVGSRERMEFTVIGDTVNMASRIEGLNKKWGTDILISEDIAKAMEGSLTVEAMPTTHVHGKSQPIQVYAVK</sequence>
<dbReference type="SMART" id="SM00044">
    <property type="entry name" value="CYCc"/>
    <property type="match status" value="1"/>
</dbReference>
<feature type="transmembrane region" description="Helical" evidence="1">
    <location>
        <begin position="210"/>
        <end position="231"/>
    </location>
</feature>
<feature type="domain" description="Guanylate cyclase" evidence="2">
    <location>
        <begin position="360"/>
        <end position="492"/>
    </location>
</feature>
<keyword evidence="1" id="KW-1133">Transmembrane helix</keyword>
<dbReference type="CDD" id="cd07302">
    <property type="entry name" value="CHD"/>
    <property type="match status" value="1"/>
</dbReference>
<dbReference type="InterPro" id="IPR003660">
    <property type="entry name" value="HAMP_dom"/>
</dbReference>
<protein>
    <submittedName>
        <fullName evidence="4">Adenylate cyclase, class 3</fullName>
    </submittedName>
</protein>
<dbReference type="CDD" id="cd06225">
    <property type="entry name" value="HAMP"/>
    <property type="match status" value="1"/>
</dbReference>
<dbReference type="Pfam" id="PF00672">
    <property type="entry name" value="HAMP"/>
    <property type="match status" value="1"/>
</dbReference>
<feature type="transmembrane region" description="Helical" evidence="1">
    <location>
        <begin position="150"/>
        <end position="175"/>
    </location>
</feature>
<dbReference type="EMBL" id="CP018800">
    <property type="protein sequence ID" value="ATX82269.1"/>
    <property type="molecule type" value="Genomic_DNA"/>
</dbReference>